<evidence type="ECO:0008006" key="4">
    <source>
        <dbReference type="Google" id="ProtNLM"/>
    </source>
</evidence>
<dbReference type="AlphaFoldDB" id="A0AAE6R8Q1"/>
<gene>
    <name evidence="2" type="ORF">TCK1_1157</name>
</gene>
<accession>A0AAE6R8Q1</accession>
<feature type="signal peptide" evidence="1">
    <location>
        <begin position="1"/>
        <end position="19"/>
    </location>
</feature>
<protein>
    <recommendedName>
        <fullName evidence="4">Lipoprotein</fullName>
    </recommendedName>
</protein>
<evidence type="ECO:0000313" key="2">
    <source>
        <dbReference type="EMBL" id="QHB26503.1"/>
    </source>
</evidence>
<proteinExistence type="predicted"/>
<name>A0AAE6R8Q1_9PSED</name>
<sequence length="118" mass="12592">MRILIGALGLALVAGCASVSETRNNPPLLDLKSEKPAKDVAECIRDSWQSTTVLGASVGGILQSSGNRYSVLAPDAQAPLHLVDVEPSKAGSTVKYHFYRTWQSPLERVTDAVKACVK</sequence>
<feature type="chain" id="PRO_5042049525" description="Lipoprotein" evidence="1">
    <location>
        <begin position="20"/>
        <end position="118"/>
    </location>
</feature>
<reference evidence="2 3" key="1">
    <citation type="submission" date="2019-05" db="EMBL/GenBank/DDBJ databases">
        <title>Complete genome sequence of Pseudomonas Pseudomonas resinovorans.</title>
        <authorList>
            <person name="Chen H.-P."/>
        </authorList>
    </citation>
    <scope>NUCLEOTIDE SEQUENCE [LARGE SCALE GENOMIC DNA]</scope>
    <source>
        <strain evidence="2 3">TCU-CK1</strain>
    </source>
</reference>
<dbReference type="RefSeq" id="WP_159265977.1">
    <property type="nucleotide sequence ID" value="NZ_CP040324.1"/>
</dbReference>
<dbReference type="PROSITE" id="PS51257">
    <property type="entry name" value="PROKAR_LIPOPROTEIN"/>
    <property type="match status" value="1"/>
</dbReference>
<dbReference type="Proteomes" id="UP000464593">
    <property type="component" value="Chromosome"/>
</dbReference>
<evidence type="ECO:0000256" key="1">
    <source>
        <dbReference type="SAM" id="SignalP"/>
    </source>
</evidence>
<evidence type="ECO:0000313" key="3">
    <source>
        <dbReference type="Proteomes" id="UP000464593"/>
    </source>
</evidence>
<dbReference type="EMBL" id="CP040324">
    <property type="protein sequence ID" value="QHB26503.1"/>
    <property type="molecule type" value="Genomic_DNA"/>
</dbReference>
<organism evidence="2 3">
    <name type="scientific">Pseudomonas monteilii</name>
    <dbReference type="NCBI Taxonomy" id="76759"/>
    <lineage>
        <taxon>Bacteria</taxon>
        <taxon>Pseudomonadati</taxon>
        <taxon>Pseudomonadota</taxon>
        <taxon>Gammaproteobacteria</taxon>
        <taxon>Pseudomonadales</taxon>
        <taxon>Pseudomonadaceae</taxon>
        <taxon>Pseudomonas</taxon>
    </lineage>
</organism>
<keyword evidence="1" id="KW-0732">Signal</keyword>